<dbReference type="InterPro" id="IPR013785">
    <property type="entry name" value="Aldolase_TIM"/>
</dbReference>
<dbReference type="EMBL" id="NWUX01000005">
    <property type="protein sequence ID" value="PCF96109.1"/>
    <property type="molecule type" value="Genomic_DNA"/>
</dbReference>
<feature type="region of interest" description="Disordered" evidence="6">
    <location>
        <begin position="255"/>
        <end position="276"/>
    </location>
</feature>
<dbReference type="InterPro" id="IPR004136">
    <property type="entry name" value="NMO"/>
</dbReference>
<evidence type="ECO:0000256" key="6">
    <source>
        <dbReference type="SAM" id="MobiDB-lite"/>
    </source>
</evidence>
<dbReference type="PANTHER" id="PTHR42747:SF4">
    <property type="entry name" value="BLR1330 PROTEIN"/>
    <property type="match status" value="1"/>
</dbReference>
<dbReference type="RefSeq" id="WP_096651094.1">
    <property type="nucleotide sequence ID" value="NZ_NWUX01000005.1"/>
</dbReference>
<comment type="similarity">
    <text evidence="1">Belongs to the nitronate monooxygenase family. NMO class I subfamily.</text>
</comment>
<evidence type="ECO:0000256" key="3">
    <source>
        <dbReference type="ARBA" id="ARBA00022643"/>
    </source>
</evidence>
<protein>
    <submittedName>
        <fullName evidence="7">Nitronate monooxygenase</fullName>
    </submittedName>
</protein>
<dbReference type="CDD" id="cd04730">
    <property type="entry name" value="NPD_like"/>
    <property type="match status" value="1"/>
</dbReference>
<gene>
    <name evidence="7" type="ORF">CPA45_08305</name>
</gene>
<evidence type="ECO:0000256" key="1">
    <source>
        <dbReference type="ARBA" id="ARBA00009881"/>
    </source>
</evidence>
<evidence type="ECO:0000256" key="2">
    <source>
        <dbReference type="ARBA" id="ARBA00022630"/>
    </source>
</evidence>
<reference evidence="8" key="1">
    <citation type="submission" date="2017-09" db="EMBL/GenBank/DDBJ databases">
        <authorList>
            <person name="Cho G.-S."/>
            <person name="Oguntoyinbo F.A."/>
            <person name="Cnockaert M."/>
            <person name="Kabisch J."/>
            <person name="Neve H."/>
            <person name="Bockelmann W."/>
            <person name="Wenning M."/>
            <person name="Franz C.M."/>
            <person name="Vandamme P."/>
        </authorList>
    </citation>
    <scope>NUCLEOTIDE SEQUENCE [LARGE SCALE GENOMIC DNA]</scope>
    <source>
        <strain evidence="8">MBT G8648</strain>
    </source>
</reference>
<name>A0A2A4HP04_9GAMM</name>
<evidence type="ECO:0000256" key="4">
    <source>
        <dbReference type="ARBA" id="ARBA00023002"/>
    </source>
</evidence>
<keyword evidence="4" id="KW-0560">Oxidoreductase</keyword>
<evidence type="ECO:0000313" key="8">
    <source>
        <dbReference type="Proteomes" id="UP000218677"/>
    </source>
</evidence>
<dbReference type="AlphaFoldDB" id="A0A2A4HP04"/>
<keyword evidence="8" id="KW-1185">Reference proteome</keyword>
<evidence type="ECO:0000313" key="7">
    <source>
        <dbReference type="EMBL" id="PCF96109.1"/>
    </source>
</evidence>
<keyword evidence="5 7" id="KW-0503">Monooxygenase</keyword>
<keyword evidence="3" id="KW-0288">FMN</keyword>
<accession>A0A2A4HP04</accession>
<organism evidence="7 8">
    <name type="scientific">Vreelandella nigrificans</name>
    <dbReference type="NCBI Taxonomy" id="2042704"/>
    <lineage>
        <taxon>Bacteria</taxon>
        <taxon>Pseudomonadati</taxon>
        <taxon>Pseudomonadota</taxon>
        <taxon>Gammaproteobacteria</taxon>
        <taxon>Oceanospirillales</taxon>
        <taxon>Halomonadaceae</taxon>
        <taxon>Vreelandella</taxon>
    </lineage>
</organism>
<dbReference type="GO" id="GO:0018580">
    <property type="term" value="F:nitronate monooxygenase activity"/>
    <property type="evidence" value="ECO:0007669"/>
    <property type="project" value="InterPro"/>
</dbReference>
<evidence type="ECO:0000256" key="5">
    <source>
        <dbReference type="ARBA" id="ARBA00023033"/>
    </source>
</evidence>
<comment type="caution">
    <text evidence="7">The sequence shown here is derived from an EMBL/GenBank/DDBJ whole genome shotgun (WGS) entry which is preliminary data.</text>
</comment>
<dbReference type="Gene3D" id="3.20.20.70">
    <property type="entry name" value="Aldolase class I"/>
    <property type="match status" value="1"/>
</dbReference>
<sequence>MLDIFEDSLTLPVIGSPMFILSGPELVLAQCRAGIIGAFPALNARPADQLAVWLARITEELEADRAAHPDRKIAPFAVNLIVHPTNDRLDHDLALCAEFRVPLVITSLHAPDRVVERVHAYGGKVFHDVTTLRHARKALSCGVDGLILVCSGAGGHGGRLNPFAFVSEVRRHYDGPLALAGTLSRGEQILAVQAMGADLAYMGTRFIASHEANAVAPYKQMVIESQAGDIVYSDLFTGVHGNYLRASIERAGLDPDALPSGDKQQMRYGSSGGSKPKAWRDIWGAGQGVGGIDAMQSVADIVDELERDYRAARERLVL</sequence>
<keyword evidence="2" id="KW-0285">Flavoprotein</keyword>
<dbReference type="OrthoDB" id="9778912at2"/>
<dbReference type="Proteomes" id="UP000218677">
    <property type="component" value="Unassembled WGS sequence"/>
</dbReference>
<dbReference type="PANTHER" id="PTHR42747">
    <property type="entry name" value="NITRONATE MONOOXYGENASE-RELATED"/>
    <property type="match status" value="1"/>
</dbReference>
<proteinExistence type="inferred from homology"/>
<dbReference type="Pfam" id="PF03060">
    <property type="entry name" value="NMO"/>
    <property type="match status" value="1"/>
</dbReference>
<dbReference type="SUPFAM" id="SSF51412">
    <property type="entry name" value="Inosine monophosphate dehydrogenase (IMPDH)"/>
    <property type="match status" value="1"/>
</dbReference>
<dbReference type="FunFam" id="3.20.20.70:FF:000210">
    <property type="entry name" value="2-nitropropane dioxygenase"/>
    <property type="match status" value="1"/>
</dbReference>